<dbReference type="InterPro" id="IPR029149">
    <property type="entry name" value="Creatin/AminoP/Spt16_N"/>
</dbReference>
<dbReference type="EMBL" id="PJQM01001237">
    <property type="protein sequence ID" value="RCI02850.1"/>
    <property type="molecule type" value="Genomic_DNA"/>
</dbReference>
<protein>
    <recommendedName>
        <fullName evidence="11">Xaa-Pro aminopeptidase P</fullName>
    </recommendedName>
</protein>
<evidence type="ECO:0000256" key="5">
    <source>
        <dbReference type="ARBA" id="ARBA00023211"/>
    </source>
</evidence>
<dbReference type="OrthoDB" id="9995434at2759"/>
<comment type="similarity">
    <text evidence="2 6">Belongs to the peptidase M24B family.</text>
</comment>
<evidence type="ECO:0000259" key="8">
    <source>
        <dbReference type="Pfam" id="PF16188"/>
    </source>
</evidence>
<dbReference type="Gene3D" id="3.40.350.10">
    <property type="entry name" value="Creatinase/prolidase N-terminal domain"/>
    <property type="match status" value="2"/>
</dbReference>
<dbReference type="Pfam" id="PF00557">
    <property type="entry name" value="Peptidase_M24"/>
    <property type="match status" value="1"/>
</dbReference>
<dbReference type="FunFam" id="3.90.230.10:FF:000007">
    <property type="entry name" value="Xaa-Pro aminopeptidase P"/>
    <property type="match status" value="1"/>
</dbReference>
<keyword evidence="3 6" id="KW-0479">Metal-binding</keyword>
<organism evidence="9 10">
    <name type="scientific">Rhizopus stolonifer</name>
    <name type="common">Rhizopus nigricans</name>
    <dbReference type="NCBI Taxonomy" id="4846"/>
    <lineage>
        <taxon>Eukaryota</taxon>
        <taxon>Fungi</taxon>
        <taxon>Fungi incertae sedis</taxon>
        <taxon>Mucoromycota</taxon>
        <taxon>Mucoromycotina</taxon>
        <taxon>Mucoromycetes</taxon>
        <taxon>Mucorales</taxon>
        <taxon>Mucorineae</taxon>
        <taxon>Rhizopodaceae</taxon>
        <taxon>Rhizopus</taxon>
    </lineage>
</organism>
<dbReference type="InterPro" id="IPR036005">
    <property type="entry name" value="Creatinase/aminopeptidase-like"/>
</dbReference>
<evidence type="ECO:0000256" key="3">
    <source>
        <dbReference type="ARBA" id="ARBA00022723"/>
    </source>
</evidence>
<dbReference type="InterPro" id="IPR033740">
    <property type="entry name" value="Pept_M24B"/>
</dbReference>
<reference evidence="9 10" key="1">
    <citation type="journal article" date="2018" name="G3 (Bethesda)">
        <title>Phylogenetic and Phylogenomic Definition of Rhizopus Species.</title>
        <authorList>
            <person name="Gryganskyi A.P."/>
            <person name="Golan J."/>
            <person name="Dolatabadi S."/>
            <person name="Mondo S."/>
            <person name="Robb S."/>
            <person name="Idnurm A."/>
            <person name="Muszewska A."/>
            <person name="Steczkiewicz K."/>
            <person name="Masonjones S."/>
            <person name="Liao H.L."/>
            <person name="Gajdeczka M.T."/>
            <person name="Anike F."/>
            <person name="Vuek A."/>
            <person name="Anishchenko I.M."/>
            <person name="Voigt K."/>
            <person name="de Hoog G.S."/>
            <person name="Smith M.E."/>
            <person name="Heitman J."/>
            <person name="Vilgalys R."/>
            <person name="Stajich J.E."/>
        </authorList>
    </citation>
    <scope>NUCLEOTIDE SEQUENCE [LARGE SCALE GENOMIC DNA]</scope>
    <source>
        <strain evidence="9 10">LSU 92-RS-03</strain>
    </source>
</reference>
<name>A0A367KL41_RHIST</name>
<comment type="cofactor">
    <cofactor evidence="1">
        <name>Mn(2+)</name>
        <dbReference type="ChEBI" id="CHEBI:29035"/>
    </cofactor>
</comment>
<dbReference type="PANTHER" id="PTHR43763">
    <property type="entry name" value="XAA-PRO AMINOPEPTIDASE 1"/>
    <property type="match status" value="1"/>
</dbReference>
<dbReference type="SUPFAM" id="SSF55920">
    <property type="entry name" value="Creatinase/aminopeptidase"/>
    <property type="match status" value="1"/>
</dbReference>
<keyword evidence="5" id="KW-0464">Manganese</keyword>
<evidence type="ECO:0000256" key="6">
    <source>
        <dbReference type="RuleBase" id="RU000590"/>
    </source>
</evidence>
<dbReference type="GO" id="GO:0005737">
    <property type="term" value="C:cytoplasm"/>
    <property type="evidence" value="ECO:0007669"/>
    <property type="project" value="UniProtKB-ARBA"/>
</dbReference>
<dbReference type="PROSITE" id="PS00491">
    <property type="entry name" value="PROLINE_PEPTIDASE"/>
    <property type="match status" value="1"/>
</dbReference>
<evidence type="ECO:0000256" key="4">
    <source>
        <dbReference type="ARBA" id="ARBA00022801"/>
    </source>
</evidence>
<dbReference type="InterPro" id="IPR050422">
    <property type="entry name" value="X-Pro_aminopeptidase_P"/>
</dbReference>
<dbReference type="Pfam" id="PF16189">
    <property type="entry name" value="Creatinase_N_2"/>
    <property type="match status" value="1"/>
</dbReference>
<evidence type="ECO:0000313" key="9">
    <source>
        <dbReference type="EMBL" id="RCI02850.1"/>
    </source>
</evidence>
<dbReference type="Proteomes" id="UP000253551">
    <property type="component" value="Unassembled WGS sequence"/>
</dbReference>
<dbReference type="PANTHER" id="PTHR43763:SF6">
    <property type="entry name" value="XAA-PRO AMINOPEPTIDASE 1"/>
    <property type="match status" value="1"/>
</dbReference>
<dbReference type="InterPro" id="IPR001131">
    <property type="entry name" value="Peptidase_M24B_aminopep-P_CS"/>
</dbReference>
<evidence type="ECO:0000313" key="10">
    <source>
        <dbReference type="Proteomes" id="UP000253551"/>
    </source>
</evidence>
<evidence type="ECO:0008006" key="11">
    <source>
        <dbReference type="Google" id="ProtNLM"/>
    </source>
</evidence>
<dbReference type="AlphaFoldDB" id="A0A367KL41"/>
<keyword evidence="10" id="KW-1185">Reference proteome</keyword>
<evidence type="ECO:0000256" key="1">
    <source>
        <dbReference type="ARBA" id="ARBA00001936"/>
    </source>
</evidence>
<dbReference type="GO" id="GO:0046872">
    <property type="term" value="F:metal ion binding"/>
    <property type="evidence" value="ECO:0007669"/>
    <property type="project" value="UniProtKB-KW"/>
</dbReference>
<sequence>MKQGIPDVLNWQEYLVQKLPPGSRIGMDTTLTTVSDGRELKEQLKEVQSEIIPVSPNPVDVVWGSDRPQRSHDPLFIHPIEFAGESHQEKINKVHKYLFESKYSGVIVSALDEVAWLFNLRGSDVECSPVFYAYALITQTEAILYVQPEKITPAVEQHLQGVQIKPYDAIFDDLRTFQLTDGQKMCIDENTSMAIAVAIGTENVVEEVSYINDLKAIKNERELKGMRECHIRDGVALVQFFAWLEQKLIQKETIDEVQAADHLEKLRASQQDYVGLSFPTISSTGPNGAIIHYEPERGNCRVIDPNQIYLCDSGAQYKDGTTDVTRTFHFGQPTAYQKTCFTAVLQGHIALDTAVFPPETSGYLLNAFARMPIWKQGLDYRHGTGHGVGSFLHVHEGPHGIGTRASCPLAPGMTVTDEPGYYEDGEFGIRIENVLLVHKVVGEYLGFEHVTMVPIGFNLIDQDMLSPDEKQWINDYHAQCLGRLGPLVASDPVATAWLKKETHPI</sequence>
<feature type="domain" description="Peptidase M24" evidence="7">
    <location>
        <begin position="225"/>
        <end position="438"/>
    </location>
</feature>
<dbReference type="STRING" id="4846.A0A367KL41"/>
<dbReference type="Pfam" id="PF16188">
    <property type="entry name" value="Peptidase_M24_C"/>
    <property type="match status" value="1"/>
</dbReference>
<keyword evidence="4" id="KW-0378">Hydrolase</keyword>
<comment type="caution">
    <text evidence="9">The sequence shown here is derived from an EMBL/GenBank/DDBJ whole genome shotgun (WGS) entry which is preliminary data.</text>
</comment>
<dbReference type="InterPro" id="IPR000994">
    <property type="entry name" value="Pept_M24"/>
</dbReference>
<dbReference type="GO" id="GO:0070006">
    <property type="term" value="F:metalloaminopeptidase activity"/>
    <property type="evidence" value="ECO:0007669"/>
    <property type="project" value="InterPro"/>
</dbReference>
<dbReference type="InterPro" id="IPR032416">
    <property type="entry name" value="Peptidase_M24_C"/>
</dbReference>
<dbReference type="Gene3D" id="3.90.230.10">
    <property type="entry name" value="Creatinase/methionine aminopeptidase superfamily"/>
    <property type="match status" value="1"/>
</dbReference>
<evidence type="ECO:0000259" key="7">
    <source>
        <dbReference type="Pfam" id="PF00557"/>
    </source>
</evidence>
<accession>A0A367KL41</accession>
<feature type="domain" description="Peptidase M24 C-terminal" evidence="8">
    <location>
        <begin position="443"/>
        <end position="505"/>
    </location>
</feature>
<evidence type="ECO:0000256" key="2">
    <source>
        <dbReference type="ARBA" id="ARBA00008766"/>
    </source>
</evidence>
<dbReference type="CDD" id="cd01085">
    <property type="entry name" value="APP"/>
    <property type="match status" value="1"/>
</dbReference>
<proteinExistence type="inferred from homology"/>
<gene>
    <name evidence="9" type="ORF">CU098_006613</name>
</gene>